<evidence type="ECO:0000313" key="6">
    <source>
        <dbReference type="Proteomes" id="UP000515349"/>
    </source>
</evidence>
<gene>
    <name evidence="5" type="ORF">H1R16_01005</name>
    <name evidence="4" type="ORF">H2507_02265</name>
</gene>
<reference evidence="4" key="4">
    <citation type="submission" date="2020-07" db="EMBL/GenBank/DDBJ databases">
        <authorList>
            <person name="Yang C."/>
        </authorList>
    </citation>
    <scope>NUCLEOTIDE SEQUENCE</scope>
    <source>
        <strain evidence="4">Cx-624</strain>
    </source>
</reference>
<comment type="subcellular location">
    <subcellularLocation>
        <location evidence="1">Cell outer membrane</location>
    </subcellularLocation>
</comment>
<dbReference type="GO" id="GO:0009279">
    <property type="term" value="C:cell outer membrane"/>
    <property type="evidence" value="ECO:0007669"/>
    <property type="project" value="UniProtKB-SubCell"/>
</dbReference>
<organism evidence="5 6">
    <name type="scientific">Marnyiella aurantia</name>
    <dbReference type="NCBI Taxonomy" id="2758037"/>
    <lineage>
        <taxon>Bacteria</taxon>
        <taxon>Pseudomonadati</taxon>
        <taxon>Bacteroidota</taxon>
        <taxon>Flavobacteriia</taxon>
        <taxon>Flavobacteriales</taxon>
        <taxon>Weeksellaceae</taxon>
        <taxon>Marnyiella</taxon>
    </lineage>
</organism>
<evidence type="ECO:0000256" key="1">
    <source>
        <dbReference type="ARBA" id="ARBA00004442"/>
    </source>
</evidence>
<keyword evidence="2" id="KW-0472">Membrane</keyword>
<keyword evidence="5" id="KW-0675">Receptor</keyword>
<reference evidence="6" key="2">
    <citation type="submission" date="2020-07" db="EMBL/GenBank/DDBJ databases">
        <title>Chryseobacterium sp.cx-624.</title>
        <authorList>
            <person name="Yang C."/>
        </authorList>
    </citation>
    <scope>NUCLEOTIDE SEQUENCE [LARGE SCALE GENOMIC DNA]</scope>
    <source>
        <strain evidence="6">cx-624</strain>
    </source>
</reference>
<sequence>MNKKVQIISLLFLGISQVAFSQIKEEKLILDRKREPEVRKIEKKKTSVETIKNYPPEEKSQNPVNYNLTNVPAASDFATSTIEGEDISPQLGSDYQDNYLQFGMGNFGKVLFDGSVSYILESKTEVGTDAHVLSTSGLKGDYPWDSNSSRVDLGAFLNSYGEKGKFNATAGFGSHDYNYYGIYALQPDANTNLKQQVQNITLNGYYDHYSNEILNDIRLKTSFLSDKFDAKETYGGLDLNLSKHGMNFPLEGVKLHADLGLGLETLDTAFELLSQNNSNFIEGYAEPKLSFYRGKSYLMIGSGFSFLNSKTQNNLLAESTSRSKTYWFPRAEIFFAGSEMANLYLGVDGGLQHNSYASMLQENPYLVSDQVIRPTETKYRVYFGIRGDISQDLKYDVSAGFAKVNDILFYRSNGLFTPENTLNRPAYDFANTFSATYDNGSVNEVKASLQYFPLENLVLDGNVNYNFYRLNNFEDILNKPLIRAELGAKYTLLDKKLLLGFKGLFAGEQKTNYFAVEQDPLVPDNFEVTEFMDGKVKGFADLNLSAEYKAHRNVSVFVMGNNLLNNSYESHNAYRVLGAQFLAGLKVTF</sequence>
<dbReference type="InterPro" id="IPR036942">
    <property type="entry name" value="Beta-barrel_TonB_sf"/>
</dbReference>
<keyword evidence="7" id="KW-1185">Reference proteome</keyword>
<dbReference type="SUPFAM" id="SSF56935">
    <property type="entry name" value="Porins"/>
    <property type="match status" value="1"/>
</dbReference>
<dbReference type="KEGG" id="cbau:H1R16_01005"/>
<evidence type="ECO:0000256" key="2">
    <source>
        <dbReference type="ARBA" id="ARBA00023136"/>
    </source>
</evidence>
<evidence type="ECO:0000313" key="4">
    <source>
        <dbReference type="EMBL" id="MBA5245984.1"/>
    </source>
</evidence>
<evidence type="ECO:0000313" key="7">
    <source>
        <dbReference type="Proteomes" id="UP000539710"/>
    </source>
</evidence>
<dbReference type="EMBL" id="CP059472">
    <property type="protein sequence ID" value="QMS98622.1"/>
    <property type="molecule type" value="Genomic_DNA"/>
</dbReference>
<evidence type="ECO:0000313" key="5">
    <source>
        <dbReference type="EMBL" id="QMS98622.1"/>
    </source>
</evidence>
<protein>
    <submittedName>
        <fullName evidence="5">TonB-dependent receptor</fullName>
    </submittedName>
</protein>
<name>A0A7D7LMN8_9FLAO</name>
<evidence type="ECO:0000256" key="3">
    <source>
        <dbReference type="ARBA" id="ARBA00023237"/>
    </source>
</evidence>
<dbReference type="Proteomes" id="UP000539710">
    <property type="component" value="Unassembled WGS sequence"/>
</dbReference>
<dbReference type="Gene3D" id="2.40.170.20">
    <property type="entry name" value="TonB-dependent receptor, beta-barrel domain"/>
    <property type="match status" value="1"/>
</dbReference>
<keyword evidence="3" id="KW-0998">Cell outer membrane</keyword>
<proteinExistence type="predicted"/>
<dbReference type="RefSeq" id="WP_181886092.1">
    <property type="nucleotide sequence ID" value="NZ_CP059472.1"/>
</dbReference>
<dbReference type="EMBL" id="JACEUX010000001">
    <property type="protein sequence ID" value="MBA5245984.1"/>
    <property type="molecule type" value="Genomic_DNA"/>
</dbReference>
<dbReference type="AlphaFoldDB" id="A0A7D7LMN8"/>
<accession>A0A7D7LMN8</accession>
<reference evidence="5" key="1">
    <citation type="submission" date="2020-07" db="EMBL/GenBank/DDBJ databases">
        <title>Chryseobacterium sp. CX-624.</title>
        <authorList>
            <person name="Yang C."/>
        </authorList>
    </citation>
    <scope>NUCLEOTIDE SEQUENCE</scope>
    <source>
        <strain evidence="5">CX-624</strain>
    </source>
</reference>
<dbReference type="Proteomes" id="UP000515349">
    <property type="component" value="Chromosome"/>
</dbReference>
<reference evidence="7" key="3">
    <citation type="submission" date="2020-07" db="EMBL/GenBank/DDBJ databases">
        <title>Flavobacterium sp. xlx-214.</title>
        <authorList>
            <person name="Yang C."/>
        </authorList>
    </citation>
    <scope>NUCLEOTIDE SEQUENCE [LARGE SCALE GENOMIC DNA]</scope>
    <source>
        <strain evidence="7">CX-624</strain>
    </source>
</reference>